<evidence type="ECO:0000256" key="2">
    <source>
        <dbReference type="ARBA" id="ARBA00022803"/>
    </source>
</evidence>
<dbReference type="PANTHER" id="PTHR45641:SF19">
    <property type="entry name" value="NEPHROCYSTIN-3"/>
    <property type="match status" value="1"/>
</dbReference>
<evidence type="ECO:0000256" key="3">
    <source>
        <dbReference type="PROSITE-ProRule" id="PRU00339"/>
    </source>
</evidence>
<dbReference type="SMART" id="SM00028">
    <property type="entry name" value="TPR"/>
    <property type="match status" value="5"/>
</dbReference>
<dbReference type="PROSITE" id="PS50005">
    <property type="entry name" value="TPR"/>
    <property type="match status" value="2"/>
</dbReference>
<evidence type="ECO:0000313" key="6">
    <source>
        <dbReference type="Proteomes" id="UP000663882"/>
    </source>
</evidence>
<dbReference type="InterPro" id="IPR011990">
    <property type="entry name" value="TPR-like_helical_dom_sf"/>
</dbReference>
<dbReference type="OrthoDB" id="3057274at2759"/>
<keyword evidence="1" id="KW-0677">Repeat</keyword>
<proteinExistence type="predicted"/>
<accession>A0A815HU16</accession>
<evidence type="ECO:0000313" key="4">
    <source>
        <dbReference type="EMBL" id="CAF1356340.1"/>
    </source>
</evidence>
<feature type="repeat" description="TPR" evidence="3">
    <location>
        <begin position="580"/>
        <end position="613"/>
    </location>
</feature>
<dbReference type="Pfam" id="PF13424">
    <property type="entry name" value="TPR_12"/>
    <property type="match status" value="2"/>
</dbReference>
<dbReference type="PROSITE" id="PS51996">
    <property type="entry name" value="TR_MART"/>
    <property type="match status" value="1"/>
</dbReference>
<reference evidence="4" key="1">
    <citation type="submission" date="2021-02" db="EMBL/GenBank/DDBJ databases">
        <authorList>
            <person name="Nowell W R."/>
        </authorList>
    </citation>
    <scope>NUCLEOTIDE SEQUENCE</scope>
</reference>
<dbReference type="InterPro" id="IPR019734">
    <property type="entry name" value="TPR_rpt"/>
</dbReference>
<evidence type="ECO:0008006" key="7">
    <source>
        <dbReference type="Google" id="ProtNLM"/>
    </source>
</evidence>
<sequence length="635" mass="74858">MAEAVESINRRRNNYEFNHSLIERLRQSQNNLKLIWFDPNIRSKEDMKTKKEELRVINEHVNIFSDLDECIKFIKSVKNEKIFLITSGTQAPEILSQVLDLSQVDSIFIFCMLKDRHEYLLTKYNKIVGIYTEFDDLCKTIEDEFDFFNKRIETFSSFEKGEQSTKDLSKESSTFLWYQIFNYIITRLPRNQQAKEQMIQLCKDYYCRNREEMKNIVEFEQTYRSENAIYWYSKKSFLYKIVNKVLRTESIELIHAFRVFICDLSENLRCQHKKIFLSKEKILHLYRGAALDIKEFNRLKQSQGKLISTNGYLSTSREESQAREYANKSSKRNDIIRVLFHIEINIEKIDKNIIFADITELSDNPKEAEVLFDINACFEIKSFQEDKSFQIINMKLSNEGPKIAKDFLESTRKEIEGTSDSIIVGRLLCDLGEYDESQKYFEQLLDKSNNEDRPWIEFNIGRALDFKGQWKEAEKYYNCAYNLMMEDGSKRLKDAAHVLNSMGNVLHRHKKDDEALGCHQKALKIQEKYYPSNQADIATSLNNIGKILTRQEKHNEALEYYQQASTIYEKLYPSGHANLADTLNNIGVSHENQNNQKMALDYFERALTLNVKFRPLDHESLKKTKDAIRRLPATK</sequence>
<comment type="caution">
    <text evidence="4">The sequence shown here is derived from an EMBL/GenBank/DDBJ whole genome shotgun (WGS) entry which is preliminary data.</text>
</comment>
<dbReference type="Gene3D" id="1.25.40.10">
    <property type="entry name" value="Tetratricopeptide repeat domain"/>
    <property type="match status" value="2"/>
</dbReference>
<keyword evidence="2 3" id="KW-0802">TPR repeat</keyword>
<dbReference type="SUPFAM" id="SSF48452">
    <property type="entry name" value="TPR-like"/>
    <property type="match status" value="2"/>
</dbReference>
<dbReference type="EMBL" id="CAJNOO010003828">
    <property type="protein sequence ID" value="CAF1356340.1"/>
    <property type="molecule type" value="Genomic_DNA"/>
</dbReference>
<protein>
    <recommendedName>
        <fullName evidence="7">Photosystem I assembly protein Ycf3</fullName>
    </recommendedName>
</protein>
<evidence type="ECO:0000313" key="5">
    <source>
        <dbReference type="EMBL" id="CAF3920973.1"/>
    </source>
</evidence>
<evidence type="ECO:0000256" key="1">
    <source>
        <dbReference type="ARBA" id="ARBA00022737"/>
    </source>
</evidence>
<organism evidence="4 6">
    <name type="scientific">Rotaria sordida</name>
    <dbReference type="NCBI Taxonomy" id="392033"/>
    <lineage>
        <taxon>Eukaryota</taxon>
        <taxon>Metazoa</taxon>
        <taxon>Spiralia</taxon>
        <taxon>Gnathifera</taxon>
        <taxon>Rotifera</taxon>
        <taxon>Eurotatoria</taxon>
        <taxon>Bdelloidea</taxon>
        <taxon>Philodinida</taxon>
        <taxon>Philodinidae</taxon>
        <taxon>Rotaria</taxon>
    </lineage>
</organism>
<feature type="repeat" description="TPR" evidence="3">
    <location>
        <begin position="538"/>
        <end position="571"/>
    </location>
</feature>
<dbReference type="EMBL" id="CAJOAX010004783">
    <property type="protein sequence ID" value="CAF3920973.1"/>
    <property type="molecule type" value="Genomic_DNA"/>
</dbReference>
<dbReference type="AlphaFoldDB" id="A0A815HU16"/>
<dbReference type="PANTHER" id="PTHR45641">
    <property type="entry name" value="TETRATRICOPEPTIDE REPEAT PROTEIN (AFU_ORTHOLOGUE AFUA_6G03870)"/>
    <property type="match status" value="1"/>
</dbReference>
<dbReference type="Gene3D" id="3.90.176.10">
    <property type="entry name" value="Toxin ADP-ribosyltransferase, Chain A, domain 1"/>
    <property type="match status" value="1"/>
</dbReference>
<name>A0A815HU16_9BILA</name>
<dbReference type="Proteomes" id="UP000663882">
    <property type="component" value="Unassembled WGS sequence"/>
</dbReference>
<dbReference type="Proteomes" id="UP000663823">
    <property type="component" value="Unassembled WGS sequence"/>
</dbReference>
<dbReference type="SUPFAM" id="SSF56399">
    <property type="entry name" value="ADP-ribosylation"/>
    <property type="match status" value="1"/>
</dbReference>
<gene>
    <name evidence="5" type="ORF">OTI717_LOCUS24823</name>
    <name evidence="4" type="ORF">RFH988_LOCUS32573</name>
</gene>
<dbReference type="Pfam" id="PF13374">
    <property type="entry name" value="TPR_10"/>
    <property type="match status" value="1"/>
</dbReference>